<evidence type="ECO:0000256" key="3">
    <source>
        <dbReference type="ARBA" id="ARBA00022690"/>
    </source>
</evidence>
<accession>A0A8K0GAD8</accession>
<feature type="chain" id="PRO_5035479947" description="Pacifastin domain-containing protein" evidence="7">
    <location>
        <begin position="23"/>
        <end position="131"/>
    </location>
</feature>
<evidence type="ECO:0000259" key="8">
    <source>
        <dbReference type="Pfam" id="PF05375"/>
    </source>
</evidence>
<reference evidence="9" key="1">
    <citation type="submission" date="2019-08" db="EMBL/GenBank/DDBJ databases">
        <title>The genome of the North American firefly Photinus pyralis.</title>
        <authorList>
            <consortium name="Photinus pyralis genome working group"/>
            <person name="Fallon T.R."/>
            <person name="Sander Lower S.E."/>
            <person name="Weng J.-K."/>
        </authorList>
    </citation>
    <scope>NUCLEOTIDE SEQUENCE</scope>
    <source>
        <strain evidence="9">TRF0915ILg1</strain>
        <tissue evidence="9">Whole body</tissue>
    </source>
</reference>
<dbReference type="EMBL" id="VTPC01006842">
    <property type="protein sequence ID" value="KAF2894612.1"/>
    <property type="molecule type" value="Genomic_DNA"/>
</dbReference>
<keyword evidence="3" id="KW-0646">Protease inhibitor</keyword>
<evidence type="ECO:0000256" key="4">
    <source>
        <dbReference type="ARBA" id="ARBA00022900"/>
    </source>
</evidence>
<evidence type="ECO:0000313" key="9">
    <source>
        <dbReference type="EMBL" id="KAF2894612.1"/>
    </source>
</evidence>
<dbReference type="AlphaFoldDB" id="A0A8K0GAD8"/>
<evidence type="ECO:0000256" key="1">
    <source>
        <dbReference type="ARBA" id="ARBA00004613"/>
    </source>
</evidence>
<dbReference type="GO" id="GO:0004867">
    <property type="term" value="F:serine-type endopeptidase inhibitor activity"/>
    <property type="evidence" value="ECO:0007669"/>
    <property type="project" value="UniProtKB-KW"/>
</dbReference>
<comment type="similarity">
    <text evidence="6">Belongs to the protease inhibitor I19 family.</text>
</comment>
<dbReference type="Proteomes" id="UP000801492">
    <property type="component" value="Unassembled WGS sequence"/>
</dbReference>
<keyword evidence="5" id="KW-1015">Disulfide bond</keyword>
<dbReference type="GO" id="GO:0005576">
    <property type="term" value="C:extracellular region"/>
    <property type="evidence" value="ECO:0007669"/>
    <property type="project" value="UniProtKB-SubCell"/>
</dbReference>
<feature type="domain" description="Pacifastin" evidence="8">
    <location>
        <begin position="25"/>
        <end position="55"/>
    </location>
</feature>
<evidence type="ECO:0000256" key="7">
    <source>
        <dbReference type="SAM" id="SignalP"/>
    </source>
</evidence>
<protein>
    <recommendedName>
        <fullName evidence="8">Pacifastin domain-containing protein</fullName>
    </recommendedName>
</protein>
<evidence type="ECO:0000256" key="6">
    <source>
        <dbReference type="ARBA" id="ARBA00029459"/>
    </source>
</evidence>
<evidence type="ECO:0000256" key="2">
    <source>
        <dbReference type="ARBA" id="ARBA00022525"/>
    </source>
</evidence>
<keyword evidence="10" id="KW-1185">Reference proteome</keyword>
<name>A0A8K0GAD8_IGNLU</name>
<keyword evidence="2" id="KW-0964">Secreted</keyword>
<comment type="subcellular location">
    <subcellularLocation>
        <location evidence="1">Secreted</location>
    </subcellularLocation>
</comment>
<keyword evidence="7" id="KW-0732">Signal</keyword>
<organism evidence="9 10">
    <name type="scientific">Ignelater luminosus</name>
    <name type="common">Cucubano</name>
    <name type="synonym">Pyrophorus luminosus</name>
    <dbReference type="NCBI Taxonomy" id="2038154"/>
    <lineage>
        <taxon>Eukaryota</taxon>
        <taxon>Metazoa</taxon>
        <taxon>Ecdysozoa</taxon>
        <taxon>Arthropoda</taxon>
        <taxon>Hexapoda</taxon>
        <taxon>Insecta</taxon>
        <taxon>Pterygota</taxon>
        <taxon>Neoptera</taxon>
        <taxon>Endopterygota</taxon>
        <taxon>Coleoptera</taxon>
        <taxon>Polyphaga</taxon>
        <taxon>Elateriformia</taxon>
        <taxon>Elateroidea</taxon>
        <taxon>Elateridae</taxon>
        <taxon>Agrypninae</taxon>
        <taxon>Pyrophorini</taxon>
        <taxon>Ignelater</taxon>
    </lineage>
</organism>
<dbReference type="Pfam" id="PF05375">
    <property type="entry name" value="Pacifastin_I"/>
    <property type="match status" value="1"/>
</dbReference>
<proteinExistence type="inferred from homology"/>
<keyword evidence="4" id="KW-0722">Serine protease inhibitor</keyword>
<dbReference type="InterPro" id="IPR036201">
    <property type="entry name" value="Pacifastin_dom_sf"/>
</dbReference>
<dbReference type="OrthoDB" id="10026631at2759"/>
<feature type="signal peptide" evidence="7">
    <location>
        <begin position="1"/>
        <end position="22"/>
    </location>
</feature>
<sequence>MRLHFFKFITLILFNILYHCHCSRCIPKISYAVRCNRCWCVNDGIPLCTKMKCSDIPSNFWKVTKLKKRSPNPKIIEKLKSIWIDGDELTEKEAEDETAGQKVHPRNNFKKVRSIAAAFASLLEFFTRMKK</sequence>
<comment type="caution">
    <text evidence="9">The sequence shown here is derived from an EMBL/GenBank/DDBJ whole genome shotgun (WGS) entry which is preliminary data.</text>
</comment>
<evidence type="ECO:0000313" key="10">
    <source>
        <dbReference type="Proteomes" id="UP000801492"/>
    </source>
</evidence>
<dbReference type="InterPro" id="IPR008037">
    <property type="entry name" value="Pacifastin_dom"/>
</dbReference>
<gene>
    <name evidence="9" type="ORF">ILUMI_11578</name>
</gene>
<evidence type="ECO:0000256" key="5">
    <source>
        <dbReference type="ARBA" id="ARBA00023157"/>
    </source>
</evidence>
<dbReference type="SUPFAM" id="SSF57283">
    <property type="entry name" value="PMP inhibitors"/>
    <property type="match status" value="1"/>
</dbReference>